<accession>A0A554WRA1</accession>
<dbReference type="AlphaFoldDB" id="A0A554WRA1"/>
<dbReference type="Proteomes" id="UP000320225">
    <property type="component" value="Unassembled WGS sequence"/>
</dbReference>
<name>A0A554WRA1_9BURK</name>
<protein>
    <submittedName>
        <fullName evidence="1">Uncharacterized protein</fullName>
    </submittedName>
</protein>
<proteinExistence type="predicted"/>
<reference evidence="1 2" key="1">
    <citation type="submission" date="2019-07" db="EMBL/GenBank/DDBJ databases">
        <title>Tepidimonas sediminis YIM 72259 draft genome.</title>
        <authorList>
            <person name="Da Costa M.S."/>
            <person name="Froufe H.J.C."/>
            <person name="Egas C."/>
            <person name="Albuquerque L."/>
        </authorList>
    </citation>
    <scope>NUCLEOTIDE SEQUENCE [LARGE SCALE GENOMIC DNA]</scope>
    <source>
        <strain evidence="1 2">YIM 72259</strain>
    </source>
</reference>
<comment type="caution">
    <text evidence="1">The sequence shown here is derived from an EMBL/GenBank/DDBJ whole genome shotgun (WGS) entry which is preliminary data.</text>
</comment>
<evidence type="ECO:0000313" key="2">
    <source>
        <dbReference type="Proteomes" id="UP000320225"/>
    </source>
</evidence>
<gene>
    <name evidence="1" type="ORF">Tsedi_00919</name>
</gene>
<organism evidence="1 2">
    <name type="scientific">Tepidimonas sediminis</name>
    <dbReference type="NCBI Taxonomy" id="2588941"/>
    <lineage>
        <taxon>Bacteria</taxon>
        <taxon>Pseudomonadati</taxon>
        <taxon>Pseudomonadota</taxon>
        <taxon>Betaproteobacteria</taxon>
        <taxon>Burkholderiales</taxon>
        <taxon>Tepidimonas</taxon>
    </lineage>
</organism>
<keyword evidence="2" id="KW-1185">Reference proteome</keyword>
<dbReference type="EMBL" id="VJND01000004">
    <property type="protein sequence ID" value="TSE26106.1"/>
    <property type="molecule type" value="Genomic_DNA"/>
</dbReference>
<evidence type="ECO:0000313" key="1">
    <source>
        <dbReference type="EMBL" id="TSE26106.1"/>
    </source>
</evidence>
<sequence length="39" mass="4384">MRLALEVRAAWPLLANGFEATRRRPGTVTVRARPPVAWP</sequence>